<keyword evidence="3 4" id="KW-0597">Phosphoprotein</keyword>
<keyword evidence="5" id="KW-0175">Coiled coil</keyword>
<sequence length="796" mass="88859">MSIQGKIGSLVAALFLMLIIFSAGILYSIVIPEFENLDRENTIHRAQQIQNTLHDELEDLVVYSSDWGIWDDTYAYMESRDPEFIASSAPDDTFEITNIHLMAFFNMDKELVWGRWLDKKTESYSDLNISFVDEKTGSLMSPEAIVTQGSLSGFVQTSRGPMLIAAYPILKSNQDGPARGFALTGRYMDEDRMGKIAEDLNASFDTIVDGRIVGKQSAIIPNEVIIDTLPENGIGLYNAPDEDMMYSYIDIIAMNGVTLMRLVHPHPMAILEKGQFAITTALQLFVAFFAIALLFIVMSLHRIVVTPLSTLRNKITSLASRDTLPAEKISQIQSNELLLALESFDIMEEEIRHHQSELEDKVRDRTHWLQETNDRLEKEVEERQRTEQNLLAAKVEAEQASKSKSEFLATISHEIRTPMNGVVGMTNLLLESSLDDEQLDYTQSIRNSADHLLLLINDILDISKLESGMSRLEISSFNLPDLLSSVTGVQQPKAHSKGLELKTEIDPELPEWVRSDPTRLRQILFNLIGNAIKFTDQGHIKISVTPFMPREGTTQWIKCTVEDTGIGISAEDQARIFERFTQADGSASRKHGGVGLGLSIAKRLSKQMDGEIGLESTPENGSLFWFTIPLEVAKSAPAPDQAIGSSEKNTTEKPTVPEKSENPLQILVVEDNKINQMLLLKFLTKRGHNVDITVNGIEALKYLETSSPDIILMDIQMPEMDGIEATKVIRTMEGDLATVPIIAVTANAMKGDRDTYITAGMNDYVAKPVDFKRLTEVINLYAPNRSSEAKKKVSKT</sequence>
<evidence type="ECO:0000313" key="10">
    <source>
        <dbReference type="EMBL" id="MFD2204655.1"/>
    </source>
</evidence>
<dbReference type="EC" id="2.7.13.3" evidence="2"/>
<dbReference type="SUPFAM" id="SSF52172">
    <property type="entry name" value="CheY-like"/>
    <property type="match status" value="1"/>
</dbReference>
<dbReference type="CDD" id="cd16922">
    <property type="entry name" value="HATPase_EvgS-ArcB-TorS-like"/>
    <property type="match status" value="1"/>
</dbReference>
<dbReference type="Gene3D" id="3.40.50.2300">
    <property type="match status" value="1"/>
</dbReference>
<keyword evidence="11" id="KW-1185">Reference proteome</keyword>
<evidence type="ECO:0000256" key="4">
    <source>
        <dbReference type="PROSITE-ProRule" id="PRU00169"/>
    </source>
</evidence>
<dbReference type="InterPro" id="IPR004358">
    <property type="entry name" value="Sig_transdc_His_kin-like_C"/>
</dbReference>
<gene>
    <name evidence="10" type="ORF">ACFSKO_03490</name>
</gene>
<dbReference type="SMART" id="SM00387">
    <property type="entry name" value="HATPase_c"/>
    <property type="match status" value="1"/>
</dbReference>
<dbReference type="SMART" id="SM00448">
    <property type="entry name" value="REC"/>
    <property type="match status" value="1"/>
</dbReference>
<evidence type="ECO:0000256" key="2">
    <source>
        <dbReference type="ARBA" id="ARBA00012438"/>
    </source>
</evidence>
<dbReference type="Pfam" id="PF02518">
    <property type="entry name" value="HATPase_c"/>
    <property type="match status" value="1"/>
</dbReference>
<dbReference type="InterPro" id="IPR001789">
    <property type="entry name" value="Sig_transdc_resp-reg_receiver"/>
</dbReference>
<name>A0ABW5BID0_9PROT</name>
<evidence type="ECO:0000256" key="5">
    <source>
        <dbReference type="SAM" id="Coils"/>
    </source>
</evidence>
<feature type="region of interest" description="Disordered" evidence="6">
    <location>
        <begin position="637"/>
        <end position="659"/>
    </location>
</feature>
<feature type="transmembrane region" description="Helical" evidence="7">
    <location>
        <begin position="7"/>
        <end position="30"/>
    </location>
</feature>
<keyword evidence="7" id="KW-1133">Transmembrane helix</keyword>
<dbReference type="PANTHER" id="PTHR45339">
    <property type="entry name" value="HYBRID SIGNAL TRANSDUCTION HISTIDINE KINASE J"/>
    <property type="match status" value="1"/>
</dbReference>
<dbReference type="GO" id="GO:0005524">
    <property type="term" value="F:ATP binding"/>
    <property type="evidence" value="ECO:0007669"/>
    <property type="project" value="UniProtKB-KW"/>
</dbReference>
<dbReference type="InterPro" id="IPR011006">
    <property type="entry name" value="CheY-like_superfamily"/>
</dbReference>
<dbReference type="SUPFAM" id="SSF55874">
    <property type="entry name" value="ATPase domain of HSP90 chaperone/DNA topoisomerase II/histidine kinase"/>
    <property type="match status" value="1"/>
</dbReference>
<feature type="coiled-coil region" evidence="5">
    <location>
        <begin position="344"/>
        <end position="403"/>
    </location>
</feature>
<dbReference type="InterPro" id="IPR005467">
    <property type="entry name" value="His_kinase_dom"/>
</dbReference>
<protein>
    <recommendedName>
        <fullName evidence="2">histidine kinase</fullName>
        <ecNumber evidence="2">2.7.13.3</ecNumber>
    </recommendedName>
</protein>
<organism evidence="10 11">
    <name type="scientific">Kiloniella antarctica</name>
    <dbReference type="NCBI Taxonomy" id="1550907"/>
    <lineage>
        <taxon>Bacteria</taxon>
        <taxon>Pseudomonadati</taxon>
        <taxon>Pseudomonadota</taxon>
        <taxon>Alphaproteobacteria</taxon>
        <taxon>Rhodospirillales</taxon>
        <taxon>Kiloniellaceae</taxon>
        <taxon>Kiloniella</taxon>
    </lineage>
</organism>
<dbReference type="Pfam" id="PF05228">
    <property type="entry name" value="CHASE4"/>
    <property type="match status" value="1"/>
</dbReference>
<dbReference type="Gene3D" id="1.10.287.130">
    <property type="match status" value="1"/>
</dbReference>
<proteinExistence type="predicted"/>
<dbReference type="CDD" id="cd00082">
    <property type="entry name" value="HisKA"/>
    <property type="match status" value="1"/>
</dbReference>
<dbReference type="RefSeq" id="WP_380248454.1">
    <property type="nucleotide sequence ID" value="NZ_JBHUII010000001.1"/>
</dbReference>
<feature type="transmembrane region" description="Helical" evidence="7">
    <location>
        <begin position="276"/>
        <end position="300"/>
    </location>
</feature>
<dbReference type="SUPFAM" id="SSF47384">
    <property type="entry name" value="Homodimeric domain of signal transducing histidine kinase"/>
    <property type="match status" value="1"/>
</dbReference>
<dbReference type="PRINTS" id="PR00344">
    <property type="entry name" value="BCTRLSENSOR"/>
</dbReference>
<dbReference type="Gene3D" id="3.30.565.10">
    <property type="entry name" value="Histidine kinase-like ATPase, C-terminal domain"/>
    <property type="match status" value="1"/>
</dbReference>
<keyword evidence="7" id="KW-0812">Transmembrane</keyword>
<feature type="domain" description="Response regulatory" evidence="9">
    <location>
        <begin position="665"/>
        <end position="782"/>
    </location>
</feature>
<dbReference type="PROSITE" id="PS50110">
    <property type="entry name" value="RESPONSE_REGULATORY"/>
    <property type="match status" value="1"/>
</dbReference>
<dbReference type="CDD" id="cd17546">
    <property type="entry name" value="REC_hyHK_CKI1_RcsC-like"/>
    <property type="match status" value="1"/>
</dbReference>
<dbReference type="Pfam" id="PF00072">
    <property type="entry name" value="Response_reg"/>
    <property type="match status" value="1"/>
</dbReference>
<dbReference type="Proteomes" id="UP001597294">
    <property type="component" value="Unassembled WGS sequence"/>
</dbReference>
<comment type="caution">
    <text evidence="10">The sequence shown here is derived from an EMBL/GenBank/DDBJ whole genome shotgun (WGS) entry which is preliminary data.</text>
</comment>
<evidence type="ECO:0000313" key="11">
    <source>
        <dbReference type="Proteomes" id="UP001597294"/>
    </source>
</evidence>
<keyword evidence="7" id="KW-0472">Membrane</keyword>
<keyword evidence="10" id="KW-0547">Nucleotide-binding</keyword>
<evidence type="ECO:0000256" key="1">
    <source>
        <dbReference type="ARBA" id="ARBA00000085"/>
    </source>
</evidence>
<dbReference type="Pfam" id="PF00512">
    <property type="entry name" value="HisKA"/>
    <property type="match status" value="1"/>
</dbReference>
<dbReference type="InterPro" id="IPR007892">
    <property type="entry name" value="CHASE4"/>
</dbReference>
<evidence type="ECO:0000256" key="7">
    <source>
        <dbReference type="SAM" id="Phobius"/>
    </source>
</evidence>
<evidence type="ECO:0000256" key="6">
    <source>
        <dbReference type="SAM" id="MobiDB-lite"/>
    </source>
</evidence>
<feature type="transmembrane region" description="Helical" evidence="7">
    <location>
        <begin position="245"/>
        <end position="264"/>
    </location>
</feature>
<dbReference type="InterPro" id="IPR036097">
    <property type="entry name" value="HisK_dim/P_sf"/>
</dbReference>
<feature type="domain" description="Histidine kinase" evidence="8">
    <location>
        <begin position="410"/>
        <end position="632"/>
    </location>
</feature>
<dbReference type="InterPro" id="IPR003661">
    <property type="entry name" value="HisK_dim/P_dom"/>
</dbReference>
<feature type="compositionally biased region" description="Basic and acidic residues" evidence="6">
    <location>
        <begin position="649"/>
        <end position="659"/>
    </location>
</feature>
<dbReference type="EMBL" id="JBHUII010000001">
    <property type="protein sequence ID" value="MFD2204655.1"/>
    <property type="molecule type" value="Genomic_DNA"/>
</dbReference>
<evidence type="ECO:0000256" key="3">
    <source>
        <dbReference type="ARBA" id="ARBA00022553"/>
    </source>
</evidence>
<dbReference type="InterPro" id="IPR003594">
    <property type="entry name" value="HATPase_dom"/>
</dbReference>
<dbReference type="PANTHER" id="PTHR45339:SF5">
    <property type="entry name" value="HISTIDINE KINASE"/>
    <property type="match status" value="1"/>
</dbReference>
<dbReference type="InterPro" id="IPR036890">
    <property type="entry name" value="HATPase_C_sf"/>
</dbReference>
<dbReference type="PROSITE" id="PS50109">
    <property type="entry name" value="HIS_KIN"/>
    <property type="match status" value="1"/>
</dbReference>
<dbReference type="SMART" id="SM00388">
    <property type="entry name" value="HisKA"/>
    <property type="match status" value="1"/>
</dbReference>
<evidence type="ECO:0000259" key="9">
    <source>
        <dbReference type="PROSITE" id="PS50110"/>
    </source>
</evidence>
<evidence type="ECO:0000259" key="8">
    <source>
        <dbReference type="PROSITE" id="PS50109"/>
    </source>
</evidence>
<feature type="modified residue" description="4-aspartylphosphate" evidence="4">
    <location>
        <position position="714"/>
    </location>
</feature>
<keyword evidence="10" id="KW-0067">ATP-binding</keyword>
<comment type="catalytic activity">
    <reaction evidence="1">
        <text>ATP + protein L-histidine = ADP + protein N-phospho-L-histidine.</text>
        <dbReference type="EC" id="2.7.13.3"/>
    </reaction>
</comment>
<reference evidence="11" key="1">
    <citation type="journal article" date="2019" name="Int. J. Syst. Evol. Microbiol.">
        <title>The Global Catalogue of Microorganisms (GCM) 10K type strain sequencing project: providing services to taxonomists for standard genome sequencing and annotation.</title>
        <authorList>
            <consortium name="The Broad Institute Genomics Platform"/>
            <consortium name="The Broad Institute Genome Sequencing Center for Infectious Disease"/>
            <person name="Wu L."/>
            <person name="Ma J."/>
        </authorList>
    </citation>
    <scope>NUCLEOTIDE SEQUENCE [LARGE SCALE GENOMIC DNA]</scope>
    <source>
        <strain evidence="11">CGMCC 4.7192</strain>
    </source>
</reference>
<accession>A0ABW5BID0</accession>